<evidence type="ECO:0000313" key="2">
    <source>
        <dbReference type="EMBL" id="RHL45769.1"/>
    </source>
</evidence>
<dbReference type="GeneID" id="66466762"/>
<dbReference type="RefSeq" id="WP_117901215.1">
    <property type="nucleotide sequence ID" value="NZ_CABJDQ010000004.1"/>
</dbReference>
<protein>
    <submittedName>
        <fullName evidence="2">Uncharacterized protein</fullName>
    </submittedName>
</protein>
<dbReference type="GO" id="GO:0042742">
    <property type="term" value="P:defense response to bacterium"/>
    <property type="evidence" value="ECO:0007669"/>
    <property type="project" value="InterPro"/>
</dbReference>
<comment type="caution">
    <text evidence="2">The sequence shown here is derived from an EMBL/GenBank/DDBJ whole genome shotgun (WGS) entry which is preliminary data.</text>
</comment>
<feature type="chain" id="PRO_5019001210" evidence="1">
    <location>
        <begin position="26"/>
        <end position="386"/>
    </location>
</feature>
<evidence type="ECO:0000256" key="1">
    <source>
        <dbReference type="SAM" id="SignalP"/>
    </source>
</evidence>
<gene>
    <name evidence="2" type="ORF">DW018_05855</name>
</gene>
<sequence length="386" mass="43630">MKKKMSKITALLMSATVLFNVNVLAEENSLYVENVENYTYSSGYLDRDDFDSDENYQKYFQTLDWTDKISTLSMPDLKPKKTVQSDITYKFDYGKATSSNAIQNFCFASDGYMYITQNASSNEGYNKTAVAGDVILSRCELKGESISVIDSMILKGVGHGQTLENYTYKSKSYFLISTESNFAGNKYWSTQIGRIQYKANTTINALNINRLNYLSYANKSMTSDGSVKRCDAAISSNNNYLLIWSKLSKDKSEPIQYSCYDFNVINQELDKATKVSFKANKTLRNACKYSIIQKGDKKIFPQSSFQGIEVTNNMNMYIASGGTTDEPWICNVTKSGTWKSTVKVCFNKINAFEMEGIKIRGDYLYFAAKVSDKNCKIGRILKSNLD</sequence>
<accession>A0A415LB88</accession>
<dbReference type="InterPro" id="IPR035280">
    <property type="entry name" value="Helveticin_J"/>
</dbReference>
<dbReference type="EMBL" id="QROT01000004">
    <property type="protein sequence ID" value="RHL45769.1"/>
    <property type="molecule type" value="Genomic_DNA"/>
</dbReference>
<keyword evidence="1" id="KW-0732">Signal</keyword>
<reference evidence="2 3" key="1">
    <citation type="submission" date="2018-08" db="EMBL/GenBank/DDBJ databases">
        <title>A genome reference for cultivated species of the human gut microbiota.</title>
        <authorList>
            <person name="Zou Y."/>
            <person name="Xue W."/>
            <person name="Luo G."/>
        </authorList>
    </citation>
    <scope>NUCLEOTIDE SEQUENCE [LARGE SCALE GENOMIC DNA]</scope>
    <source>
        <strain evidence="2 3">AF37-4</strain>
    </source>
</reference>
<dbReference type="Proteomes" id="UP000283314">
    <property type="component" value="Unassembled WGS sequence"/>
</dbReference>
<dbReference type="Pfam" id="PF17312">
    <property type="entry name" value="Helveticin_J"/>
    <property type="match status" value="1"/>
</dbReference>
<feature type="signal peptide" evidence="1">
    <location>
        <begin position="1"/>
        <end position="25"/>
    </location>
</feature>
<name>A0A415LB88_9FIRM</name>
<organism evidence="2 3">
    <name type="scientific">Eubacterium ventriosum</name>
    <dbReference type="NCBI Taxonomy" id="39496"/>
    <lineage>
        <taxon>Bacteria</taxon>
        <taxon>Bacillati</taxon>
        <taxon>Bacillota</taxon>
        <taxon>Clostridia</taxon>
        <taxon>Eubacteriales</taxon>
        <taxon>Eubacteriaceae</taxon>
        <taxon>Eubacterium</taxon>
    </lineage>
</organism>
<proteinExistence type="predicted"/>
<dbReference type="AlphaFoldDB" id="A0A415LB88"/>
<evidence type="ECO:0000313" key="3">
    <source>
        <dbReference type="Proteomes" id="UP000283314"/>
    </source>
</evidence>